<evidence type="ECO:0000313" key="8">
    <source>
        <dbReference type="Proteomes" id="UP000008383"/>
    </source>
</evidence>
<keyword evidence="4 6" id="KW-1133">Transmembrane helix</keyword>
<proteinExistence type="predicted"/>
<feature type="transmembrane region" description="Helical" evidence="6">
    <location>
        <begin position="409"/>
        <end position="434"/>
    </location>
</feature>
<comment type="caution">
    <text evidence="7">The sequence shown here is derived from an EMBL/GenBank/DDBJ whole genome shotgun (WGS) entry which is preliminary data.</text>
</comment>
<dbReference type="GeneID" id="9581831"/>
<dbReference type="HOGENOM" id="CLU_004495_5_0_1"/>
<evidence type="ECO:0000256" key="6">
    <source>
        <dbReference type="SAM" id="Phobius"/>
    </source>
</evidence>
<dbReference type="PANTHER" id="PTHR45649:SF28">
    <property type="entry name" value="TRANSPORTER, PUTATIVE (EUROFUNG)-RELATED"/>
    <property type="match status" value="1"/>
</dbReference>
<evidence type="ECO:0000256" key="5">
    <source>
        <dbReference type="ARBA" id="ARBA00023136"/>
    </source>
</evidence>
<keyword evidence="8" id="KW-1185">Reference proteome</keyword>
<feature type="transmembrane region" description="Helical" evidence="6">
    <location>
        <begin position="238"/>
        <end position="260"/>
    </location>
</feature>
<keyword evidence="5 6" id="KW-0472">Membrane</keyword>
<dbReference type="AlphaFoldDB" id="D4CZJ1"/>
<dbReference type="OrthoDB" id="3900342at2759"/>
<accession>D4CZJ1</accession>
<feature type="transmembrane region" description="Helical" evidence="6">
    <location>
        <begin position="197"/>
        <end position="218"/>
    </location>
</feature>
<feature type="transmembrane region" description="Helical" evidence="6">
    <location>
        <begin position="125"/>
        <end position="150"/>
    </location>
</feature>
<sequence>MTIDVKPACHVSESISEDPETGDSDTAHDPDALHTLGYAPKLKRNRSLLTLLAQSLAIATVPYGEGGPLLSAIYGGGPLAIFIGWLVVLVLDQCVALSLGELVSRYPTSAGPYYWTFQLSKKHKVLLSFINGWVWLVGTWTITLSVNFGFAGIINATVSIYHPGWSASSWQLLLTFYFLCVLVFIICAFGNRYLPKVDMICATCTAIVIIVVLVTLFVKTGARRHSISYALAHYDTTMSGWGGFSFCIGLLPAAYTFSALGMISSMAEEVYNPSITVPKAISLCIPIAGTAGLLFILPICFTLPPLLDIINNSPSGQALPYVFSIVMDSPHGGLALMVLIFILVLLCDISVTVAASRTTWAFARDEAIPMSNIWARIDDRLGTPLNALTLLTGVQMLLGLINIGSTSAFTAFVSVGVIALAVSYAIPIGISLYYKRSEVRKAKWNCGPLLGLVSNVVALVWIAFELVLFSMPTVLPVTPASMNYSSVVFIGFLVICTVWYFLYGKRSESPPPFSCCSNTKILNQLAYKGPPTAEGI</sequence>
<evidence type="ECO:0000256" key="1">
    <source>
        <dbReference type="ARBA" id="ARBA00004141"/>
    </source>
</evidence>
<comment type="subcellular location">
    <subcellularLocation>
        <location evidence="1">Membrane</location>
        <topology evidence="1">Multi-pass membrane protein</topology>
    </subcellularLocation>
</comment>
<feature type="transmembrane region" description="Helical" evidence="6">
    <location>
        <begin position="170"/>
        <end position="190"/>
    </location>
</feature>
<dbReference type="GO" id="GO:0022857">
    <property type="term" value="F:transmembrane transporter activity"/>
    <property type="evidence" value="ECO:0007669"/>
    <property type="project" value="InterPro"/>
</dbReference>
<evidence type="ECO:0000256" key="2">
    <source>
        <dbReference type="ARBA" id="ARBA00022448"/>
    </source>
</evidence>
<protein>
    <submittedName>
        <fullName evidence="7">GABA permease, putative</fullName>
    </submittedName>
</protein>
<keyword evidence="3 6" id="KW-0812">Transmembrane</keyword>
<feature type="transmembrane region" description="Helical" evidence="6">
    <location>
        <begin position="484"/>
        <end position="503"/>
    </location>
</feature>
<feature type="transmembrane region" description="Helical" evidence="6">
    <location>
        <begin position="79"/>
        <end position="104"/>
    </location>
</feature>
<reference evidence="8" key="1">
    <citation type="journal article" date="2011" name="Genome Biol.">
        <title>Comparative and functional genomics provide insights into the pathogenicity of dermatophytic fungi.</title>
        <authorList>
            <person name="Burmester A."/>
            <person name="Shelest E."/>
            <person name="Gloeckner G."/>
            <person name="Heddergott C."/>
            <person name="Schindler S."/>
            <person name="Staib P."/>
            <person name="Heidel A."/>
            <person name="Felder M."/>
            <person name="Petzold A."/>
            <person name="Szafranski K."/>
            <person name="Feuermann M."/>
            <person name="Pedruzzi I."/>
            <person name="Priebe S."/>
            <person name="Groth M."/>
            <person name="Winkler R."/>
            <person name="Li W."/>
            <person name="Kniemeyer O."/>
            <person name="Schroeckh V."/>
            <person name="Hertweck C."/>
            <person name="Hube B."/>
            <person name="White T.C."/>
            <person name="Platzer M."/>
            <person name="Guthke R."/>
            <person name="Heitman J."/>
            <person name="Woestemeyer J."/>
            <person name="Zipfel P.F."/>
            <person name="Monod M."/>
            <person name="Brakhage A.A."/>
        </authorList>
    </citation>
    <scope>NUCLEOTIDE SEQUENCE [LARGE SCALE GENOMIC DNA]</scope>
    <source>
        <strain evidence="8">HKI 0517</strain>
    </source>
</reference>
<dbReference type="KEGG" id="tve:TRV_00233"/>
<evidence type="ECO:0000256" key="4">
    <source>
        <dbReference type="ARBA" id="ARBA00022989"/>
    </source>
</evidence>
<dbReference type="PANTHER" id="PTHR45649">
    <property type="entry name" value="AMINO-ACID PERMEASE BAT1"/>
    <property type="match status" value="1"/>
</dbReference>
<feature type="transmembrane region" description="Helical" evidence="6">
    <location>
        <begin position="446"/>
        <end position="464"/>
    </location>
</feature>
<evidence type="ECO:0000313" key="7">
    <source>
        <dbReference type="EMBL" id="EFE44982.1"/>
    </source>
</evidence>
<dbReference type="Proteomes" id="UP000008383">
    <property type="component" value="Unassembled WGS sequence"/>
</dbReference>
<feature type="transmembrane region" description="Helical" evidence="6">
    <location>
        <begin position="334"/>
        <end position="355"/>
    </location>
</feature>
<dbReference type="EMBL" id="ACYE01000015">
    <property type="protein sequence ID" value="EFE44982.1"/>
    <property type="molecule type" value="Genomic_DNA"/>
</dbReference>
<keyword evidence="2" id="KW-0813">Transport</keyword>
<dbReference type="GO" id="GO:0016020">
    <property type="term" value="C:membrane"/>
    <property type="evidence" value="ECO:0007669"/>
    <property type="project" value="UniProtKB-SubCell"/>
</dbReference>
<dbReference type="InterPro" id="IPR002293">
    <property type="entry name" value="AA/rel_permease1"/>
</dbReference>
<feature type="transmembrane region" description="Helical" evidence="6">
    <location>
        <begin position="280"/>
        <end position="304"/>
    </location>
</feature>
<evidence type="ECO:0000256" key="3">
    <source>
        <dbReference type="ARBA" id="ARBA00022692"/>
    </source>
</evidence>
<feature type="transmembrane region" description="Helical" evidence="6">
    <location>
        <begin position="385"/>
        <end position="403"/>
    </location>
</feature>
<dbReference type="PIRSF" id="PIRSF006060">
    <property type="entry name" value="AA_transporter"/>
    <property type="match status" value="1"/>
</dbReference>
<gene>
    <name evidence="7" type="ORF">TRV_00233</name>
</gene>
<dbReference type="Pfam" id="PF13520">
    <property type="entry name" value="AA_permease_2"/>
    <property type="match status" value="1"/>
</dbReference>
<feature type="transmembrane region" description="Helical" evidence="6">
    <location>
        <begin position="48"/>
        <end position="64"/>
    </location>
</feature>
<dbReference type="RefSeq" id="XP_003025593.1">
    <property type="nucleotide sequence ID" value="XM_003025547.1"/>
</dbReference>
<organism evidence="7 8">
    <name type="scientific">Trichophyton verrucosum (strain HKI 0517)</name>
    <dbReference type="NCBI Taxonomy" id="663202"/>
    <lineage>
        <taxon>Eukaryota</taxon>
        <taxon>Fungi</taxon>
        <taxon>Dikarya</taxon>
        <taxon>Ascomycota</taxon>
        <taxon>Pezizomycotina</taxon>
        <taxon>Eurotiomycetes</taxon>
        <taxon>Eurotiomycetidae</taxon>
        <taxon>Onygenales</taxon>
        <taxon>Arthrodermataceae</taxon>
        <taxon>Trichophyton</taxon>
    </lineage>
</organism>
<name>D4CZJ1_TRIVH</name>
<dbReference type="Gene3D" id="1.20.1740.10">
    <property type="entry name" value="Amino acid/polyamine transporter I"/>
    <property type="match status" value="1"/>
</dbReference>